<dbReference type="InterPro" id="IPR052732">
    <property type="entry name" value="Cell-binding_unc_protein"/>
</dbReference>
<evidence type="ECO:0008006" key="4">
    <source>
        <dbReference type="Google" id="ProtNLM"/>
    </source>
</evidence>
<organism evidence="2">
    <name type="scientific">Mizugakiibacter sediminis</name>
    <dbReference type="NCBI Taxonomy" id="1475481"/>
    <lineage>
        <taxon>Bacteria</taxon>
        <taxon>Pseudomonadati</taxon>
        <taxon>Pseudomonadota</taxon>
        <taxon>Gammaproteobacteria</taxon>
        <taxon>Lysobacterales</taxon>
        <taxon>Rhodanobacteraceae</taxon>
        <taxon>Mizugakiibacter</taxon>
    </lineage>
</organism>
<sequence length="347" mass="40031">MRRAPQRETPAALRAKVAFLRRADAYPERPWRVQAVETHFSWVFLAGRHAYKLKKPLRFGALDYRSPQARRLNCRREVRLNRRLAPDVYLGVVALTCDARGGLHLGGRGRRVDWLVKMRRLPASRTLEHAIAARRVRDADLRRIAARLAGFYRAARPLAIGVDAYRRHFVQGVRAHRRYLARPAFALAREPVEAPAKALLRFLRDRGELLARRARERRIVEGHGDLRPEHVYLGAPPLIVDCLEFDRALRALDPVEELAYLALECERLGAPALGARLLRAWQRTVADRPPPALFEFHMAWRAYRRAVAAASHLEDPRAAHVAKWRRRARQYLRLAALHARRLAPREE</sequence>
<evidence type="ECO:0000313" key="2">
    <source>
        <dbReference type="EMBL" id="GAP65794.1"/>
    </source>
</evidence>
<gene>
    <name evidence="1" type="ORF">MBSD_1035</name>
    <name evidence="2" type="ORF">MBSD_n1085</name>
</gene>
<dbReference type="HOGENOM" id="CLU_026771_0_0_6"/>
<dbReference type="OrthoDB" id="9810277at2"/>
<dbReference type="EMBL" id="DF952378">
    <property type="protein sequence ID" value="GAN44500.1"/>
    <property type="molecule type" value="Genomic_DNA"/>
</dbReference>
<dbReference type="AlphaFoldDB" id="A0A0K8QLQ7"/>
<proteinExistence type="predicted"/>
<keyword evidence="3" id="KW-1185">Reference proteome</keyword>
<dbReference type="STRING" id="1475481.GCA_000953855_01105"/>
<evidence type="ECO:0000313" key="1">
    <source>
        <dbReference type="EMBL" id="GAN44500.1"/>
    </source>
</evidence>
<dbReference type="InterPro" id="IPR011009">
    <property type="entry name" value="Kinase-like_dom_sf"/>
</dbReference>
<dbReference type="PANTHER" id="PTHR43883:SF1">
    <property type="entry name" value="GLUCONOKINASE"/>
    <property type="match status" value="1"/>
</dbReference>
<evidence type="ECO:0000313" key="3">
    <source>
        <dbReference type="Proteomes" id="UP000253740"/>
    </source>
</evidence>
<reference evidence="2" key="2">
    <citation type="submission" date="2015-08" db="EMBL/GenBank/DDBJ databases">
        <title>Complete DNA Sequence of Pseudomonas syringae pv. actinidiae, the Causal Agent of Kiwifruit Canker Disease.</title>
        <authorList>
            <person name="Rikkerink E.H.A."/>
            <person name="Fineran P.C."/>
        </authorList>
    </citation>
    <scope>NUCLEOTIDE SEQUENCE</scope>
    <source>
        <strain evidence="2">SkMP5</strain>
    </source>
</reference>
<dbReference type="PANTHER" id="PTHR43883">
    <property type="entry name" value="SLR0207 PROTEIN"/>
    <property type="match status" value="1"/>
</dbReference>
<dbReference type="Proteomes" id="UP000253740">
    <property type="component" value="Unassembled WGS sequence"/>
</dbReference>
<dbReference type="RefSeq" id="WP_062535888.1">
    <property type="nucleotide sequence ID" value="NZ_DF970177.1"/>
</dbReference>
<name>A0A0K8QLQ7_9GAMM</name>
<reference evidence="1" key="1">
    <citation type="submission" date="2015-03" db="EMBL/GenBank/DDBJ databases">
        <title>Draft genome sequence of Mizugakiibacter sediminis skMP5.</title>
        <authorList>
            <person name="Watanabe T."/>
            <person name="Kojima H."/>
            <person name="Fukui M."/>
        </authorList>
    </citation>
    <scope>NUCLEOTIDE SEQUENCE</scope>
    <source>
        <strain evidence="1">SkMP5</strain>
    </source>
</reference>
<dbReference type="SUPFAM" id="SSF56112">
    <property type="entry name" value="Protein kinase-like (PK-like)"/>
    <property type="match status" value="1"/>
</dbReference>
<protein>
    <recommendedName>
        <fullName evidence="4">Aminoglycoside phosphotransferase domain-containing protein</fullName>
    </recommendedName>
</protein>
<dbReference type="EMBL" id="DF970177">
    <property type="protein sequence ID" value="GAP65794.1"/>
    <property type="molecule type" value="Genomic_DNA"/>
</dbReference>
<accession>A0A0K8QLQ7</accession>